<dbReference type="EMBL" id="JBBXJM010000007">
    <property type="protein sequence ID" value="KAL1405240.1"/>
    <property type="molecule type" value="Genomic_DNA"/>
</dbReference>
<keyword evidence="2" id="KW-1185">Reference proteome</keyword>
<reference evidence="1 2" key="1">
    <citation type="submission" date="2023-08" db="EMBL/GenBank/DDBJ databases">
        <title>Annotated Genome Sequence of Vanrija albida AlHP1.</title>
        <authorList>
            <person name="Herzog R."/>
        </authorList>
    </citation>
    <scope>NUCLEOTIDE SEQUENCE [LARGE SCALE GENOMIC DNA]</scope>
    <source>
        <strain evidence="1 2">AlHP1</strain>
    </source>
</reference>
<organism evidence="1 2">
    <name type="scientific">Vanrija albida</name>
    <dbReference type="NCBI Taxonomy" id="181172"/>
    <lineage>
        <taxon>Eukaryota</taxon>
        <taxon>Fungi</taxon>
        <taxon>Dikarya</taxon>
        <taxon>Basidiomycota</taxon>
        <taxon>Agaricomycotina</taxon>
        <taxon>Tremellomycetes</taxon>
        <taxon>Trichosporonales</taxon>
        <taxon>Trichosporonaceae</taxon>
        <taxon>Vanrija</taxon>
    </lineage>
</organism>
<accession>A0ABR3PS03</accession>
<evidence type="ECO:0000313" key="1">
    <source>
        <dbReference type="EMBL" id="KAL1405240.1"/>
    </source>
</evidence>
<sequence>MVPSLVANGVAWDEGVKLLELANGLRSADIWHALIPAFGKWEWVNPCGMSEGSRERLGHELYDVLVGVWANSDRFDEDGLVRTRIIYPPGKPPRLYRVATLPLMINRRKPAVA</sequence>
<dbReference type="RefSeq" id="XP_069205184.1">
    <property type="nucleotide sequence ID" value="XM_069357247.1"/>
</dbReference>
<evidence type="ECO:0000313" key="2">
    <source>
        <dbReference type="Proteomes" id="UP001565368"/>
    </source>
</evidence>
<comment type="caution">
    <text evidence="1">The sequence shown here is derived from an EMBL/GenBank/DDBJ whole genome shotgun (WGS) entry which is preliminary data.</text>
</comment>
<protein>
    <submittedName>
        <fullName evidence="1">Uncharacterized protein</fullName>
    </submittedName>
</protein>
<proteinExistence type="predicted"/>
<dbReference type="Proteomes" id="UP001565368">
    <property type="component" value="Unassembled WGS sequence"/>
</dbReference>
<gene>
    <name evidence="1" type="ORF">Q8F55_008866</name>
</gene>
<dbReference type="GeneID" id="95989909"/>
<name>A0ABR3PS03_9TREE</name>